<dbReference type="Pfam" id="PF00196">
    <property type="entry name" value="GerE"/>
    <property type="match status" value="1"/>
</dbReference>
<gene>
    <name evidence="6" type="ORF">HD596_000879</name>
</gene>
<dbReference type="InterPro" id="IPR058245">
    <property type="entry name" value="NreC/VraR/RcsB-like_REC"/>
</dbReference>
<proteinExistence type="predicted"/>
<keyword evidence="1 3" id="KW-0597">Phosphoprotein</keyword>
<dbReference type="GO" id="GO:0006355">
    <property type="term" value="P:regulation of DNA-templated transcription"/>
    <property type="evidence" value="ECO:0007669"/>
    <property type="project" value="InterPro"/>
</dbReference>
<evidence type="ECO:0000259" key="5">
    <source>
        <dbReference type="PROSITE" id="PS50110"/>
    </source>
</evidence>
<dbReference type="InterPro" id="IPR000792">
    <property type="entry name" value="Tscrpt_reg_LuxR_C"/>
</dbReference>
<dbReference type="Pfam" id="PF00072">
    <property type="entry name" value="Response_reg"/>
    <property type="match status" value="1"/>
</dbReference>
<dbReference type="PRINTS" id="PR00038">
    <property type="entry name" value="HTHLUXR"/>
</dbReference>
<keyword evidence="7" id="KW-1185">Reference proteome</keyword>
<dbReference type="GO" id="GO:0003677">
    <property type="term" value="F:DNA binding"/>
    <property type="evidence" value="ECO:0007669"/>
    <property type="project" value="UniProtKB-KW"/>
</dbReference>
<evidence type="ECO:0000259" key="4">
    <source>
        <dbReference type="PROSITE" id="PS50043"/>
    </source>
</evidence>
<reference evidence="6 7" key="1">
    <citation type="submission" date="2020-08" db="EMBL/GenBank/DDBJ databases">
        <title>Sequencing the genomes of 1000 actinobacteria strains.</title>
        <authorList>
            <person name="Klenk H.-P."/>
        </authorList>
    </citation>
    <scope>NUCLEOTIDE SEQUENCE [LARGE SCALE GENOMIC DNA]</scope>
    <source>
        <strain evidence="6 7">DSM 45507</strain>
    </source>
</reference>
<dbReference type="PANTHER" id="PTHR45566:SF2">
    <property type="entry name" value="NARL SUBFAMILY"/>
    <property type="match status" value="1"/>
</dbReference>
<dbReference type="SMART" id="SM00421">
    <property type="entry name" value="HTH_LUXR"/>
    <property type="match status" value="1"/>
</dbReference>
<dbReference type="AlphaFoldDB" id="A0A7W9FYY0"/>
<protein>
    <submittedName>
        <fullName evidence="6">DNA-binding NarL/FixJ family response regulator</fullName>
    </submittedName>
</protein>
<dbReference type="Gene3D" id="3.40.50.2300">
    <property type="match status" value="1"/>
</dbReference>
<dbReference type="RefSeq" id="WP_185067983.1">
    <property type="nucleotide sequence ID" value="NZ_JACHMB010000001.1"/>
</dbReference>
<sequence length="220" mass="24059">MIRSEQPTTVAIVDDHALFREGLREILESQEGLVVVGEAGTSSGALSMVADKKPDILLLDVEIPGDSATDTVTRLRSQSPNTQIIILSMYDGPQLLHRLLAAGIRGYLLKSVHWHELVSAIRSVHDEPERVVLAVSRESLAQMESSPSEVLTSKEREVLELAAQALSNRQIAARINTTEATVKRHLRNIFVKLGAASRIDAVNRAIDASLITPSRTRSDN</sequence>
<name>A0A7W9FYY0_9ACTN</name>
<evidence type="ECO:0000256" key="2">
    <source>
        <dbReference type="ARBA" id="ARBA00023125"/>
    </source>
</evidence>
<dbReference type="EMBL" id="JACHMB010000001">
    <property type="protein sequence ID" value="MBB5774123.1"/>
    <property type="molecule type" value="Genomic_DNA"/>
</dbReference>
<evidence type="ECO:0000256" key="1">
    <source>
        <dbReference type="ARBA" id="ARBA00022553"/>
    </source>
</evidence>
<comment type="caution">
    <text evidence="6">The sequence shown here is derived from an EMBL/GenBank/DDBJ whole genome shotgun (WGS) entry which is preliminary data.</text>
</comment>
<evidence type="ECO:0000313" key="6">
    <source>
        <dbReference type="EMBL" id="MBB5774123.1"/>
    </source>
</evidence>
<evidence type="ECO:0000313" key="7">
    <source>
        <dbReference type="Proteomes" id="UP000579153"/>
    </source>
</evidence>
<dbReference type="InterPro" id="IPR011006">
    <property type="entry name" value="CheY-like_superfamily"/>
</dbReference>
<feature type="domain" description="Response regulatory" evidence="5">
    <location>
        <begin position="9"/>
        <end position="125"/>
    </location>
</feature>
<accession>A0A7W9FYY0</accession>
<dbReference type="CDD" id="cd17535">
    <property type="entry name" value="REC_NarL-like"/>
    <property type="match status" value="1"/>
</dbReference>
<dbReference type="SUPFAM" id="SSF52172">
    <property type="entry name" value="CheY-like"/>
    <property type="match status" value="1"/>
</dbReference>
<dbReference type="InterPro" id="IPR051015">
    <property type="entry name" value="EvgA-like"/>
</dbReference>
<dbReference type="SMART" id="SM00448">
    <property type="entry name" value="REC"/>
    <property type="match status" value="1"/>
</dbReference>
<evidence type="ECO:0000256" key="3">
    <source>
        <dbReference type="PROSITE-ProRule" id="PRU00169"/>
    </source>
</evidence>
<dbReference type="InterPro" id="IPR016032">
    <property type="entry name" value="Sig_transdc_resp-reg_C-effctor"/>
</dbReference>
<dbReference type="PROSITE" id="PS50043">
    <property type="entry name" value="HTH_LUXR_2"/>
    <property type="match status" value="1"/>
</dbReference>
<feature type="modified residue" description="4-aspartylphosphate" evidence="3">
    <location>
        <position position="60"/>
    </location>
</feature>
<dbReference type="PROSITE" id="PS50110">
    <property type="entry name" value="RESPONSE_REGULATORY"/>
    <property type="match status" value="1"/>
</dbReference>
<dbReference type="InterPro" id="IPR001789">
    <property type="entry name" value="Sig_transdc_resp-reg_receiver"/>
</dbReference>
<feature type="domain" description="HTH luxR-type" evidence="4">
    <location>
        <begin position="144"/>
        <end position="209"/>
    </location>
</feature>
<dbReference type="PANTHER" id="PTHR45566">
    <property type="entry name" value="HTH-TYPE TRANSCRIPTIONAL REGULATOR YHJB-RELATED"/>
    <property type="match status" value="1"/>
</dbReference>
<dbReference type="SUPFAM" id="SSF46894">
    <property type="entry name" value="C-terminal effector domain of the bipartite response regulators"/>
    <property type="match status" value="1"/>
</dbReference>
<dbReference type="Proteomes" id="UP000579153">
    <property type="component" value="Unassembled WGS sequence"/>
</dbReference>
<organism evidence="6 7">
    <name type="scientific">Nonomuraea jabiensis</name>
    <dbReference type="NCBI Taxonomy" id="882448"/>
    <lineage>
        <taxon>Bacteria</taxon>
        <taxon>Bacillati</taxon>
        <taxon>Actinomycetota</taxon>
        <taxon>Actinomycetes</taxon>
        <taxon>Streptosporangiales</taxon>
        <taxon>Streptosporangiaceae</taxon>
        <taxon>Nonomuraea</taxon>
    </lineage>
</organism>
<dbReference type="CDD" id="cd06170">
    <property type="entry name" value="LuxR_C_like"/>
    <property type="match status" value="1"/>
</dbReference>
<keyword evidence="2 6" id="KW-0238">DNA-binding</keyword>
<dbReference type="GO" id="GO:0000160">
    <property type="term" value="P:phosphorelay signal transduction system"/>
    <property type="evidence" value="ECO:0007669"/>
    <property type="project" value="InterPro"/>
</dbReference>